<comment type="subcellular location">
    <subcellularLocation>
        <location evidence="1">Membrane</location>
        <topology evidence="1">Single-pass membrane protein</topology>
    </subcellularLocation>
</comment>
<accession>A0AAN8KGX9</accession>
<evidence type="ECO:0000256" key="2">
    <source>
        <dbReference type="ARBA" id="ARBA00022692"/>
    </source>
</evidence>
<dbReference type="PROSITE" id="PS50092">
    <property type="entry name" value="TSP1"/>
    <property type="match status" value="1"/>
</dbReference>
<dbReference type="GO" id="GO:0016020">
    <property type="term" value="C:membrane"/>
    <property type="evidence" value="ECO:0007669"/>
    <property type="project" value="UniProtKB-SubCell"/>
</dbReference>
<dbReference type="Pfam" id="PF10162">
    <property type="entry name" value="G8"/>
    <property type="match status" value="1"/>
</dbReference>
<dbReference type="SMART" id="SM01225">
    <property type="entry name" value="G8"/>
    <property type="match status" value="1"/>
</dbReference>
<keyword evidence="7" id="KW-0325">Glycoprotein</keyword>
<protein>
    <recommendedName>
        <fullName evidence="9">G8 domain-containing protein</fullName>
    </recommendedName>
</protein>
<keyword evidence="11" id="KW-1185">Reference proteome</keyword>
<sequence>MFLVLLLTSVLVNLWTVNGMCPDQIEGLMRWSNSETWPENAKPDYNAEIYITTPVLLDESPPKLHAIIIQPGGRLIWSTEGDYTVYVDYILIHGQMDIGSEDCKYERKARIVLTGNRFDYDPVILEEGPFVFNEKFIGIAPGGTLELHGREKTSWTKLTQTVEKLTPRNGLIYGHKGSEVAEEDNWKPGLLVYVIDETTGYPVFGKYYYLGGNDPYWSTADLSELVDMLNNVDHGRIISLAVNKNAVDASVDLTPLAEAIEMIMYGTINGASTFRGISNNDAYTLVAQKGNSEKFNENISPNHGTYTQYARSDLTFWELGIKILSESYINNQLDYKSWVDLRIATTDGAYPILHLLDDVSSWDVGDKVVLSSTDYSWEQSEEAVLVPCPDCSSNQVRVEMDSKFMHFGEVTDGVDERGEVSLLTRNILIEGQMAYHCPPSNGNCDKFNYDTFGGHIKFVKGFENGHIEGVELYHMGQQTAKGHYPIHFHMAYEYGHKEHPPYANHNSVHKSYARCYTVHGTHGITLKGNVGYDCLGHCYFLEDGGEKRTVFDGNIGLSTRKGLLIPSDSEPATFWITNPLTYFRNNVAAGSENVGIWHIFPDAPVGLTVGLPGFMEYDEAKHTPYLEWNNNVAHSNPFAGLYIDEKVFPDDTIGGDNDYAPREDPLDPDSSPVSVDIIRPTLYKNRYHNAWIRGGGFNVIHGSFADSAIGITFARSTDQAQYLSDSVIIGQSRNMGEPTKLYDDDEVISMPRSFAIASDVSYPIKGLNFFDSSIYVNNVWFSGFETDEYRSAGAIGFRTESTMTHPSLSSVQNAKFSDDDPESSRIFDDHSPDDVEGSNIAFADIDGSVTGIVGSKVLRIGSPDIDEGCHFRAGWNVAVCPNGDMSWGAGYSRVHDDNLRVDGEFGEWSIWSDCVDTNEGAFEWRYRACNSPVPQNGGHNCFGATSQSRSCDLYE</sequence>
<name>A0AAN8KGX9_PATCE</name>
<keyword evidence="2" id="KW-0812">Transmembrane</keyword>
<evidence type="ECO:0000256" key="6">
    <source>
        <dbReference type="ARBA" id="ARBA00023157"/>
    </source>
</evidence>
<evidence type="ECO:0000259" key="9">
    <source>
        <dbReference type="PROSITE" id="PS51484"/>
    </source>
</evidence>
<feature type="chain" id="PRO_5042953702" description="G8 domain-containing protein" evidence="8">
    <location>
        <begin position="20"/>
        <end position="955"/>
    </location>
</feature>
<dbReference type="Pfam" id="PF24606">
    <property type="entry name" value="CEMIP_beta-hel"/>
    <property type="match status" value="1"/>
</dbReference>
<dbReference type="EMBL" id="JAZGQO010000001">
    <property type="protein sequence ID" value="KAK6195846.1"/>
    <property type="molecule type" value="Genomic_DNA"/>
</dbReference>
<keyword evidence="8" id="KW-0732">Signal</keyword>
<keyword evidence="3" id="KW-0677">Repeat</keyword>
<dbReference type="PANTHER" id="PTHR15535">
    <property type="entry name" value="TRANSMEMBRANE PROTEIN 2-RELATED"/>
    <property type="match status" value="1"/>
</dbReference>
<dbReference type="InterPro" id="IPR019316">
    <property type="entry name" value="G8_domain"/>
</dbReference>
<keyword evidence="6" id="KW-1015">Disulfide bond</keyword>
<dbReference type="Proteomes" id="UP001347796">
    <property type="component" value="Unassembled WGS sequence"/>
</dbReference>
<evidence type="ECO:0000256" key="7">
    <source>
        <dbReference type="ARBA" id="ARBA00023180"/>
    </source>
</evidence>
<gene>
    <name evidence="10" type="ORF">SNE40_001189</name>
</gene>
<dbReference type="InterPro" id="IPR000884">
    <property type="entry name" value="TSP1_rpt"/>
</dbReference>
<comment type="caution">
    <text evidence="10">The sequence shown here is derived from an EMBL/GenBank/DDBJ whole genome shotgun (WGS) entry which is preliminary data.</text>
</comment>
<organism evidence="10 11">
    <name type="scientific">Patella caerulea</name>
    <name type="common">Rayed Mediterranean limpet</name>
    <dbReference type="NCBI Taxonomy" id="87958"/>
    <lineage>
        <taxon>Eukaryota</taxon>
        <taxon>Metazoa</taxon>
        <taxon>Spiralia</taxon>
        <taxon>Lophotrochozoa</taxon>
        <taxon>Mollusca</taxon>
        <taxon>Gastropoda</taxon>
        <taxon>Patellogastropoda</taxon>
        <taxon>Patelloidea</taxon>
        <taxon>Patellidae</taxon>
        <taxon>Patella</taxon>
    </lineage>
</organism>
<feature type="signal peptide" evidence="8">
    <location>
        <begin position="1"/>
        <end position="19"/>
    </location>
</feature>
<dbReference type="InterPro" id="IPR036383">
    <property type="entry name" value="TSP1_rpt_sf"/>
</dbReference>
<keyword evidence="4" id="KW-1133">Transmembrane helix</keyword>
<dbReference type="PANTHER" id="PTHR15535:SF17">
    <property type="entry name" value="TRANSMEMBRANE PROTEIN"/>
    <property type="match status" value="1"/>
</dbReference>
<keyword evidence="5" id="KW-0472">Membrane</keyword>
<dbReference type="FunFam" id="2.20.100.10:FF:000021">
    <property type="entry name" value="semaphorin-5B isoform X1"/>
    <property type="match status" value="1"/>
</dbReference>
<evidence type="ECO:0000256" key="8">
    <source>
        <dbReference type="SAM" id="SignalP"/>
    </source>
</evidence>
<dbReference type="InterPro" id="IPR052252">
    <property type="entry name" value="CEMIP/CEMIP2"/>
</dbReference>
<evidence type="ECO:0000313" key="10">
    <source>
        <dbReference type="EMBL" id="KAK6195846.1"/>
    </source>
</evidence>
<dbReference type="Gene3D" id="2.20.100.10">
    <property type="entry name" value="Thrombospondin type-1 (TSP1) repeat"/>
    <property type="match status" value="1"/>
</dbReference>
<dbReference type="InterPro" id="IPR055401">
    <property type="entry name" value="CEMIP_beta-hel_dom"/>
</dbReference>
<dbReference type="GO" id="GO:0007399">
    <property type="term" value="P:nervous system development"/>
    <property type="evidence" value="ECO:0007669"/>
    <property type="project" value="UniProtKB-ARBA"/>
</dbReference>
<dbReference type="Pfam" id="PF00090">
    <property type="entry name" value="TSP_1"/>
    <property type="match status" value="1"/>
</dbReference>
<reference evidence="10 11" key="1">
    <citation type="submission" date="2024-01" db="EMBL/GenBank/DDBJ databases">
        <title>The genome of the rayed Mediterranean limpet Patella caerulea (Linnaeus, 1758).</title>
        <authorList>
            <person name="Anh-Thu Weber A."/>
            <person name="Halstead-Nussloch G."/>
        </authorList>
    </citation>
    <scope>NUCLEOTIDE SEQUENCE [LARGE SCALE GENOMIC DNA]</scope>
    <source>
        <strain evidence="10">AATW-2023a</strain>
        <tissue evidence="10">Whole specimen</tissue>
    </source>
</reference>
<evidence type="ECO:0000256" key="4">
    <source>
        <dbReference type="ARBA" id="ARBA00022989"/>
    </source>
</evidence>
<proteinExistence type="predicted"/>
<dbReference type="AlphaFoldDB" id="A0AAN8KGX9"/>
<evidence type="ECO:0000313" key="11">
    <source>
        <dbReference type="Proteomes" id="UP001347796"/>
    </source>
</evidence>
<feature type="domain" description="G8" evidence="9">
    <location>
        <begin position="35"/>
        <end position="160"/>
    </location>
</feature>
<dbReference type="PROSITE" id="PS51484">
    <property type="entry name" value="G8"/>
    <property type="match status" value="1"/>
</dbReference>
<dbReference type="SUPFAM" id="SSF82895">
    <property type="entry name" value="TSP-1 type 1 repeat"/>
    <property type="match status" value="1"/>
</dbReference>
<evidence type="ECO:0000256" key="5">
    <source>
        <dbReference type="ARBA" id="ARBA00023136"/>
    </source>
</evidence>
<evidence type="ECO:0000256" key="1">
    <source>
        <dbReference type="ARBA" id="ARBA00004167"/>
    </source>
</evidence>
<evidence type="ECO:0000256" key="3">
    <source>
        <dbReference type="ARBA" id="ARBA00022737"/>
    </source>
</evidence>